<sequence length="140" mass="15247">MTAVRVGESECGDCGRPVELIAGQVASEGLRWWASYTCAHCGRMIEMDGWGIPEASFREAFLRADGTWGLKIHASGSQAVLALKLLRAELGLSLVETGRLRDRMTGVVTEVTLAEVRHLQQLLGRSGVETSRIRLDAEHG</sequence>
<keyword evidence="2" id="KW-1185">Reference proteome</keyword>
<dbReference type="Proteomes" id="UP000268094">
    <property type="component" value="Unassembled WGS sequence"/>
</dbReference>
<reference evidence="2" key="1">
    <citation type="submission" date="2018-09" db="EMBL/GenBank/DDBJ databases">
        <authorList>
            <person name="Livingstone P.G."/>
            <person name="Whitworth D.E."/>
        </authorList>
    </citation>
    <scope>NUCLEOTIDE SEQUENCE [LARGE SCALE GENOMIC DNA]</scope>
    <source>
        <strain evidence="2">CA054A</strain>
    </source>
</reference>
<organism evidence="1 2">
    <name type="scientific">Corallococcus terminator</name>
    <dbReference type="NCBI Taxonomy" id="2316733"/>
    <lineage>
        <taxon>Bacteria</taxon>
        <taxon>Pseudomonadati</taxon>
        <taxon>Myxococcota</taxon>
        <taxon>Myxococcia</taxon>
        <taxon>Myxococcales</taxon>
        <taxon>Cystobacterineae</taxon>
        <taxon>Myxococcaceae</taxon>
        <taxon>Corallococcus</taxon>
    </lineage>
</organism>
<dbReference type="EMBL" id="RAVZ01000038">
    <property type="protein sequence ID" value="RKG91826.1"/>
    <property type="molecule type" value="Genomic_DNA"/>
</dbReference>
<dbReference type="OrthoDB" id="8777739at2"/>
<dbReference type="AlphaFoldDB" id="A0A3A8JA94"/>
<name>A0A3A8JA94_9BACT</name>
<accession>A0A3A8JA94</accession>
<gene>
    <name evidence="1" type="ORF">D7V88_08310</name>
</gene>
<protein>
    <submittedName>
        <fullName evidence="1">Uncharacterized protein</fullName>
    </submittedName>
</protein>
<dbReference type="RefSeq" id="WP_120540070.1">
    <property type="nucleotide sequence ID" value="NZ_RAVZ01000038.1"/>
</dbReference>
<evidence type="ECO:0000313" key="2">
    <source>
        <dbReference type="Proteomes" id="UP000268094"/>
    </source>
</evidence>
<comment type="caution">
    <text evidence="1">The sequence shown here is derived from an EMBL/GenBank/DDBJ whole genome shotgun (WGS) entry which is preliminary data.</text>
</comment>
<proteinExistence type="predicted"/>
<evidence type="ECO:0000313" key="1">
    <source>
        <dbReference type="EMBL" id="RKG91826.1"/>
    </source>
</evidence>